<dbReference type="AlphaFoldDB" id="A0A8E2J7L3"/>
<gene>
    <name evidence="2" type="ORF">K432DRAFT_411864</name>
</gene>
<dbReference type="EMBL" id="KV747003">
    <property type="protein sequence ID" value="OCK72719.1"/>
    <property type="molecule type" value="Genomic_DNA"/>
</dbReference>
<keyword evidence="1" id="KW-0812">Transmembrane</keyword>
<dbReference type="OrthoDB" id="3648173at2759"/>
<accession>A0A8E2J7L3</accession>
<proteinExistence type="predicted"/>
<protein>
    <submittedName>
        <fullName evidence="2">Uncharacterized protein</fullName>
    </submittedName>
</protein>
<feature type="transmembrane region" description="Helical" evidence="1">
    <location>
        <begin position="30"/>
        <end position="50"/>
    </location>
</feature>
<reference evidence="2 3" key="1">
    <citation type="journal article" date="2016" name="Nat. Commun.">
        <title>Ectomycorrhizal ecology is imprinted in the genome of the dominant symbiotic fungus Cenococcum geophilum.</title>
        <authorList>
            <consortium name="DOE Joint Genome Institute"/>
            <person name="Peter M."/>
            <person name="Kohler A."/>
            <person name="Ohm R.A."/>
            <person name="Kuo A."/>
            <person name="Krutzmann J."/>
            <person name="Morin E."/>
            <person name="Arend M."/>
            <person name="Barry K.W."/>
            <person name="Binder M."/>
            <person name="Choi C."/>
            <person name="Clum A."/>
            <person name="Copeland A."/>
            <person name="Grisel N."/>
            <person name="Haridas S."/>
            <person name="Kipfer T."/>
            <person name="LaButti K."/>
            <person name="Lindquist E."/>
            <person name="Lipzen A."/>
            <person name="Maire R."/>
            <person name="Meier B."/>
            <person name="Mihaltcheva S."/>
            <person name="Molinier V."/>
            <person name="Murat C."/>
            <person name="Poggeler S."/>
            <person name="Quandt C.A."/>
            <person name="Sperisen C."/>
            <person name="Tritt A."/>
            <person name="Tisserant E."/>
            <person name="Crous P.W."/>
            <person name="Henrissat B."/>
            <person name="Nehls U."/>
            <person name="Egli S."/>
            <person name="Spatafora J.W."/>
            <person name="Grigoriev I.V."/>
            <person name="Martin F.M."/>
        </authorList>
    </citation>
    <scope>NUCLEOTIDE SEQUENCE [LARGE SCALE GENOMIC DNA]</scope>
    <source>
        <strain evidence="2 3">CBS 459.81</strain>
    </source>
</reference>
<sequence length="82" mass="9057">MVTVSGVVPPPPGVTPNFSPGLNAEQWKAINVPAVMLGLCTIIFFLRIYTRGWIVRAFGMDDYVIGVAWVRKYLTQSQSNTV</sequence>
<evidence type="ECO:0000256" key="1">
    <source>
        <dbReference type="SAM" id="Phobius"/>
    </source>
</evidence>
<evidence type="ECO:0000313" key="2">
    <source>
        <dbReference type="EMBL" id="OCK72719.1"/>
    </source>
</evidence>
<evidence type="ECO:0000313" key="3">
    <source>
        <dbReference type="Proteomes" id="UP000250266"/>
    </source>
</evidence>
<keyword evidence="3" id="KW-1185">Reference proteome</keyword>
<keyword evidence="1" id="KW-1133">Transmembrane helix</keyword>
<keyword evidence="1" id="KW-0472">Membrane</keyword>
<name>A0A8E2J7L3_9PEZI</name>
<organism evidence="2 3">
    <name type="scientific">Lepidopterella palustris CBS 459.81</name>
    <dbReference type="NCBI Taxonomy" id="1314670"/>
    <lineage>
        <taxon>Eukaryota</taxon>
        <taxon>Fungi</taxon>
        <taxon>Dikarya</taxon>
        <taxon>Ascomycota</taxon>
        <taxon>Pezizomycotina</taxon>
        <taxon>Dothideomycetes</taxon>
        <taxon>Pleosporomycetidae</taxon>
        <taxon>Mytilinidiales</taxon>
        <taxon>Argynnaceae</taxon>
        <taxon>Lepidopterella</taxon>
    </lineage>
</organism>
<dbReference type="Proteomes" id="UP000250266">
    <property type="component" value="Unassembled WGS sequence"/>
</dbReference>